<evidence type="ECO:0000313" key="5">
    <source>
        <dbReference type="EMBL" id="RNA00840.1"/>
    </source>
</evidence>
<dbReference type="Pfam" id="PF00089">
    <property type="entry name" value="Trypsin"/>
    <property type="match status" value="1"/>
</dbReference>
<keyword evidence="3" id="KW-0720">Serine protease</keyword>
<dbReference type="PRINTS" id="PR00722">
    <property type="entry name" value="CHYMOTRYPSIN"/>
</dbReference>
<dbReference type="InterPro" id="IPR001314">
    <property type="entry name" value="Peptidase_S1A"/>
</dbReference>
<dbReference type="Proteomes" id="UP000276133">
    <property type="component" value="Unassembled WGS sequence"/>
</dbReference>
<protein>
    <recommendedName>
        <fullName evidence="4">Peptidase S1 domain-containing protein</fullName>
    </recommendedName>
</protein>
<keyword evidence="3" id="KW-0378">Hydrolase</keyword>
<dbReference type="InterPro" id="IPR043504">
    <property type="entry name" value="Peptidase_S1_PA_chymotrypsin"/>
</dbReference>
<gene>
    <name evidence="5" type="ORF">BpHYR1_024664</name>
</gene>
<dbReference type="InterPro" id="IPR033116">
    <property type="entry name" value="TRYPSIN_SER"/>
</dbReference>
<dbReference type="SMART" id="SM00020">
    <property type="entry name" value="Tryp_SPc"/>
    <property type="match status" value="1"/>
</dbReference>
<dbReference type="InterPro" id="IPR018114">
    <property type="entry name" value="TRYPSIN_HIS"/>
</dbReference>
<accession>A0A3M7PP83</accession>
<keyword evidence="6" id="KW-1185">Reference proteome</keyword>
<sequence length="240" mass="26504">MASIGFLDPLTYSHRCGATIVSNKYLMTAAHCVQDLVESNGSSFRQLEQVFVAVVGTNDLNSVYFSGSSENSQIYEIDSITIHPSYSNTTDPEDIAVLTVTEQIVFNSNTSAVQLPDSTDPSVIFGKNVTILGWGQTETGTPSNYLLKARMTVLNSLPQQTECQGFDKEHYCIRDLGGDNSNACFGDSGGPLIYKQNEWVQYGITSFVFADMFQQCDNTKPSFFAMVPLLLPWLDEQRVL</sequence>
<feature type="domain" description="Peptidase S1" evidence="4">
    <location>
        <begin position="1"/>
        <end position="239"/>
    </location>
</feature>
<evidence type="ECO:0000313" key="6">
    <source>
        <dbReference type="Proteomes" id="UP000276133"/>
    </source>
</evidence>
<dbReference type="InterPro" id="IPR009003">
    <property type="entry name" value="Peptidase_S1_PA"/>
</dbReference>
<name>A0A3M7PP83_BRAPC</name>
<dbReference type="CDD" id="cd00190">
    <property type="entry name" value="Tryp_SPc"/>
    <property type="match status" value="1"/>
</dbReference>
<dbReference type="SUPFAM" id="SSF50494">
    <property type="entry name" value="Trypsin-like serine proteases"/>
    <property type="match status" value="1"/>
</dbReference>
<evidence type="ECO:0000256" key="2">
    <source>
        <dbReference type="ARBA" id="ARBA00024195"/>
    </source>
</evidence>
<keyword evidence="3" id="KW-0645">Protease</keyword>
<dbReference type="FunFam" id="2.40.10.10:FF:000068">
    <property type="entry name" value="transmembrane protease serine 2"/>
    <property type="match status" value="1"/>
</dbReference>
<evidence type="ECO:0000256" key="1">
    <source>
        <dbReference type="ARBA" id="ARBA00023157"/>
    </source>
</evidence>
<dbReference type="PROSITE" id="PS00134">
    <property type="entry name" value="TRYPSIN_HIS"/>
    <property type="match status" value="1"/>
</dbReference>
<dbReference type="PANTHER" id="PTHR24256">
    <property type="entry name" value="TRYPTASE-RELATED"/>
    <property type="match status" value="1"/>
</dbReference>
<dbReference type="AlphaFoldDB" id="A0A3M7PP83"/>
<evidence type="ECO:0000256" key="3">
    <source>
        <dbReference type="RuleBase" id="RU363034"/>
    </source>
</evidence>
<dbReference type="PROSITE" id="PS00135">
    <property type="entry name" value="TRYPSIN_SER"/>
    <property type="match status" value="1"/>
</dbReference>
<evidence type="ECO:0000259" key="4">
    <source>
        <dbReference type="PROSITE" id="PS50240"/>
    </source>
</evidence>
<comment type="caution">
    <text evidence="5">The sequence shown here is derived from an EMBL/GenBank/DDBJ whole genome shotgun (WGS) entry which is preliminary data.</text>
</comment>
<dbReference type="GO" id="GO:0006508">
    <property type="term" value="P:proteolysis"/>
    <property type="evidence" value="ECO:0007669"/>
    <property type="project" value="UniProtKB-KW"/>
</dbReference>
<dbReference type="STRING" id="10195.A0A3M7PP83"/>
<dbReference type="GO" id="GO:0004252">
    <property type="term" value="F:serine-type endopeptidase activity"/>
    <property type="evidence" value="ECO:0007669"/>
    <property type="project" value="InterPro"/>
</dbReference>
<organism evidence="5 6">
    <name type="scientific">Brachionus plicatilis</name>
    <name type="common">Marine rotifer</name>
    <name type="synonym">Brachionus muelleri</name>
    <dbReference type="NCBI Taxonomy" id="10195"/>
    <lineage>
        <taxon>Eukaryota</taxon>
        <taxon>Metazoa</taxon>
        <taxon>Spiralia</taxon>
        <taxon>Gnathifera</taxon>
        <taxon>Rotifera</taxon>
        <taxon>Eurotatoria</taxon>
        <taxon>Monogononta</taxon>
        <taxon>Pseudotrocha</taxon>
        <taxon>Ploima</taxon>
        <taxon>Brachionidae</taxon>
        <taxon>Brachionus</taxon>
    </lineage>
</organism>
<dbReference type="InterPro" id="IPR001254">
    <property type="entry name" value="Trypsin_dom"/>
</dbReference>
<dbReference type="Gene3D" id="2.40.10.10">
    <property type="entry name" value="Trypsin-like serine proteases"/>
    <property type="match status" value="1"/>
</dbReference>
<reference evidence="5 6" key="1">
    <citation type="journal article" date="2018" name="Sci. Rep.">
        <title>Genomic signatures of local adaptation to the degree of environmental predictability in rotifers.</title>
        <authorList>
            <person name="Franch-Gras L."/>
            <person name="Hahn C."/>
            <person name="Garcia-Roger E.M."/>
            <person name="Carmona M.J."/>
            <person name="Serra M."/>
            <person name="Gomez A."/>
        </authorList>
    </citation>
    <scope>NUCLEOTIDE SEQUENCE [LARGE SCALE GENOMIC DNA]</scope>
    <source>
        <strain evidence="5">HYR1</strain>
    </source>
</reference>
<keyword evidence="1" id="KW-1015">Disulfide bond</keyword>
<dbReference type="PROSITE" id="PS50240">
    <property type="entry name" value="TRYPSIN_DOM"/>
    <property type="match status" value="1"/>
</dbReference>
<proteinExistence type="inferred from homology"/>
<dbReference type="InterPro" id="IPR051487">
    <property type="entry name" value="Ser/Thr_Proteases_Immune/Dev"/>
</dbReference>
<dbReference type="EMBL" id="REGN01009590">
    <property type="protein sequence ID" value="RNA00840.1"/>
    <property type="molecule type" value="Genomic_DNA"/>
</dbReference>
<comment type="similarity">
    <text evidence="2">Belongs to the peptidase S1 family. CLIP subfamily.</text>
</comment>
<dbReference type="OrthoDB" id="6380398at2759"/>